<keyword evidence="6 7" id="KW-0472">Membrane</keyword>
<feature type="transmembrane region" description="Helical" evidence="7">
    <location>
        <begin position="206"/>
        <end position="224"/>
    </location>
</feature>
<feature type="transmembrane region" description="Helical" evidence="7">
    <location>
        <begin position="92"/>
        <end position="121"/>
    </location>
</feature>
<keyword evidence="4 7" id="KW-0812">Transmembrane</keyword>
<feature type="transmembrane region" description="Helical" evidence="7">
    <location>
        <begin position="299"/>
        <end position="318"/>
    </location>
</feature>
<dbReference type="InterPro" id="IPR052049">
    <property type="entry name" value="Electron_transfer_protein"/>
</dbReference>
<feature type="transmembrane region" description="Helical" evidence="7">
    <location>
        <begin position="244"/>
        <end position="264"/>
    </location>
</feature>
<feature type="transmembrane region" description="Helical" evidence="7">
    <location>
        <begin position="22"/>
        <end position="49"/>
    </location>
</feature>
<feature type="transmembrane region" description="Helical" evidence="7">
    <location>
        <begin position="61"/>
        <end position="80"/>
    </location>
</feature>
<organism evidence="8 9">
    <name type="scientific">Mesobacillus subterraneus</name>
    <dbReference type="NCBI Taxonomy" id="285983"/>
    <lineage>
        <taxon>Bacteria</taxon>
        <taxon>Bacillati</taxon>
        <taxon>Bacillota</taxon>
        <taxon>Bacilli</taxon>
        <taxon>Bacillales</taxon>
        <taxon>Bacillaceae</taxon>
        <taxon>Mesobacillus</taxon>
    </lineage>
</organism>
<comment type="caution">
    <text evidence="8">The sequence shown here is derived from an EMBL/GenBank/DDBJ whole genome shotgun (WGS) entry which is preliminary data.</text>
</comment>
<reference evidence="9" key="1">
    <citation type="submission" date="2018-12" db="EMBL/GenBank/DDBJ databases">
        <title>Bacillus chawlae sp. nov., Bacillus glennii sp. nov., and Bacillus saganii sp. nov. Isolated from the Vehicle Assembly Building at Kennedy Space Center where the Viking Spacecraft were Assembled.</title>
        <authorList>
            <person name="Seuylemezian A."/>
            <person name="Vaishampayan P."/>
        </authorList>
    </citation>
    <scope>NUCLEOTIDE SEQUENCE [LARGE SCALE GENOMIC DNA]</scope>
    <source>
        <strain evidence="9">DSM 13966</strain>
    </source>
</reference>
<feature type="transmembrane region" description="Helical" evidence="7">
    <location>
        <begin position="165"/>
        <end position="185"/>
    </location>
</feature>
<evidence type="ECO:0000313" key="8">
    <source>
        <dbReference type="EMBL" id="RSD27942.1"/>
    </source>
</evidence>
<comment type="subcellular location">
    <subcellularLocation>
        <location evidence="1">Cell membrane</location>
        <topology evidence="1">Multi-pass membrane protein</topology>
    </subcellularLocation>
</comment>
<evidence type="ECO:0000256" key="5">
    <source>
        <dbReference type="ARBA" id="ARBA00022989"/>
    </source>
</evidence>
<evidence type="ECO:0000256" key="3">
    <source>
        <dbReference type="ARBA" id="ARBA00022475"/>
    </source>
</evidence>
<evidence type="ECO:0000256" key="1">
    <source>
        <dbReference type="ARBA" id="ARBA00004651"/>
    </source>
</evidence>
<accession>A0A3R9E7M3</accession>
<proteinExistence type="inferred from homology"/>
<protein>
    <submittedName>
        <fullName evidence="8">Polysulfide reductase</fullName>
    </submittedName>
</protein>
<keyword evidence="5 7" id="KW-1133">Transmembrane helix</keyword>
<feature type="transmembrane region" description="Helical" evidence="7">
    <location>
        <begin position="133"/>
        <end position="159"/>
    </location>
</feature>
<evidence type="ECO:0000313" key="9">
    <source>
        <dbReference type="Proteomes" id="UP000279911"/>
    </source>
</evidence>
<dbReference type="EMBL" id="RSFW01000009">
    <property type="protein sequence ID" value="RSD27942.1"/>
    <property type="molecule type" value="Genomic_DNA"/>
</dbReference>
<keyword evidence="3" id="KW-1003">Cell membrane</keyword>
<dbReference type="STRING" id="285983.UB32_05215"/>
<evidence type="ECO:0000256" key="2">
    <source>
        <dbReference type="ARBA" id="ARBA00008929"/>
    </source>
</evidence>
<dbReference type="GO" id="GO:0005886">
    <property type="term" value="C:plasma membrane"/>
    <property type="evidence" value="ECO:0007669"/>
    <property type="project" value="UniProtKB-SubCell"/>
</dbReference>
<dbReference type="Gene3D" id="1.20.1630.10">
    <property type="entry name" value="Formate dehydrogenase/DMSO reductase domain"/>
    <property type="match status" value="1"/>
</dbReference>
<dbReference type="PANTHER" id="PTHR34856">
    <property type="entry name" value="PROTEIN NRFD"/>
    <property type="match status" value="1"/>
</dbReference>
<dbReference type="Pfam" id="PF03916">
    <property type="entry name" value="NrfD"/>
    <property type="match status" value="1"/>
</dbReference>
<dbReference type="PANTHER" id="PTHR34856:SF2">
    <property type="entry name" value="PROTEIN NRFD"/>
    <property type="match status" value="1"/>
</dbReference>
<sequence length="319" mass="34522">MECPAIEGGLRKCKNLLREVRIMVWGTIIAAYLFLAGLSAGAFLTSSYAARKYPEAVTIRIVGRIISPVLMGIGLLLLIVDAEAGLKDPLRFIYLFTNFSSVMTIGTYFISFFMMAAAFIALMEILKKEINKIVEYVGIFFAVATAIYTGFLIGVIGAVPLWNTAILPILFVVSAFSTGIAGTMLTSAFIDKKVVHHVMSLKKIHVSLLIAEVFLIFTMFVITSSSNESAAQSVAMLLSGEYSVLFWTGLILVGLLVPIVIESLELYNSRQLHRRAGMEVAAAGSPGFTAIVITESAVLAGGFILRYLLLAAAVPVIFL</sequence>
<evidence type="ECO:0000256" key="7">
    <source>
        <dbReference type="SAM" id="Phobius"/>
    </source>
</evidence>
<evidence type="ECO:0000256" key="4">
    <source>
        <dbReference type="ARBA" id="ARBA00022692"/>
    </source>
</evidence>
<name>A0A3R9E7M3_9BACI</name>
<dbReference type="AlphaFoldDB" id="A0A3R9E7M3"/>
<dbReference type="InterPro" id="IPR005614">
    <property type="entry name" value="NrfD-like"/>
</dbReference>
<comment type="similarity">
    <text evidence="2">Belongs to the NrfD family.</text>
</comment>
<dbReference type="Proteomes" id="UP000279911">
    <property type="component" value="Unassembled WGS sequence"/>
</dbReference>
<gene>
    <name evidence="8" type="ORF">EJA10_05600</name>
</gene>
<evidence type="ECO:0000256" key="6">
    <source>
        <dbReference type="ARBA" id="ARBA00023136"/>
    </source>
</evidence>
<dbReference type="OrthoDB" id="9778963at2"/>